<dbReference type="SMART" id="SM00479">
    <property type="entry name" value="EXOIII"/>
    <property type="match status" value="1"/>
</dbReference>
<feature type="domain" description="Exonuclease" evidence="2">
    <location>
        <begin position="5"/>
        <end position="191"/>
    </location>
</feature>
<dbReference type="GO" id="GO:0003676">
    <property type="term" value="F:nucleic acid binding"/>
    <property type="evidence" value="ECO:0007669"/>
    <property type="project" value="InterPro"/>
</dbReference>
<protein>
    <submittedName>
        <fullName evidence="3">3'-5' exonuclease</fullName>
    </submittedName>
</protein>
<dbReference type="Proteomes" id="UP000270291">
    <property type="component" value="Unassembled WGS sequence"/>
</dbReference>
<dbReference type="InterPro" id="IPR036397">
    <property type="entry name" value="RNaseH_sf"/>
</dbReference>
<keyword evidence="3" id="KW-0269">Exonuclease</keyword>
<evidence type="ECO:0000313" key="4">
    <source>
        <dbReference type="Proteomes" id="UP000270291"/>
    </source>
</evidence>
<dbReference type="SUPFAM" id="SSF53098">
    <property type="entry name" value="Ribonuclease H-like"/>
    <property type="match status" value="1"/>
</dbReference>
<proteinExistence type="predicted"/>
<comment type="caution">
    <text evidence="3">The sequence shown here is derived from an EMBL/GenBank/DDBJ whole genome shotgun (WGS) entry which is preliminary data.</text>
</comment>
<gene>
    <name evidence="3" type="ORF">EI293_07910</name>
</gene>
<evidence type="ECO:0000256" key="1">
    <source>
        <dbReference type="SAM" id="Phobius"/>
    </source>
</evidence>
<name>A0A428KDF0_9BACT</name>
<dbReference type="EMBL" id="RWIU01000002">
    <property type="protein sequence ID" value="RSK44442.1"/>
    <property type="molecule type" value="Genomic_DNA"/>
</dbReference>
<evidence type="ECO:0000313" key="3">
    <source>
        <dbReference type="EMBL" id="RSK44442.1"/>
    </source>
</evidence>
<dbReference type="GO" id="GO:0004527">
    <property type="term" value="F:exonuclease activity"/>
    <property type="evidence" value="ECO:0007669"/>
    <property type="project" value="UniProtKB-KW"/>
</dbReference>
<dbReference type="RefSeq" id="WP_125436600.1">
    <property type="nucleotide sequence ID" value="NZ_RWIU01000002.1"/>
</dbReference>
<dbReference type="InterPro" id="IPR012337">
    <property type="entry name" value="RNaseH-like_sf"/>
</dbReference>
<dbReference type="Gene3D" id="3.30.420.10">
    <property type="entry name" value="Ribonuclease H-like superfamily/Ribonuclease H"/>
    <property type="match status" value="1"/>
</dbReference>
<dbReference type="InterPro" id="IPR013520">
    <property type="entry name" value="Ribonucl_H"/>
</dbReference>
<keyword evidence="1" id="KW-0812">Transmembrane</keyword>
<keyword evidence="1" id="KW-0472">Membrane</keyword>
<keyword evidence="3" id="KW-0540">Nuclease</keyword>
<dbReference type="GO" id="GO:0006259">
    <property type="term" value="P:DNA metabolic process"/>
    <property type="evidence" value="ECO:0007669"/>
    <property type="project" value="UniProtKB-ARBA"/>
</dbReference>
<keyword evidence="4" id="KW-1185">Reference proteome</keyword>
<dbReference type="CDD" id="cd06127">
    <property type="entry name" value="DEDDh"/>
    <property type="match status" value="1"/>
</dbReference>
<keyword evidence="3" id="KW-0378">Hydrolase</keyword>
<accession>A0A428KDF0</accession>
<dbReference type="AlphaFoldDB" id="A0A428KDF0"/>
<sequence>MPAQYLLFVDTETTGLPARWHRPYAEEWEWPSIAQLAWEIYGPDGTLVKAEQAYLQVPTNRLTAESEAIHGLTAELLAAQGQEPAVVLGRLLADLAQYRPRVVGHFLRLDFHVLGAALLRAGLPNPLPGLPQFCTMQASPAARPQGPKRPLRLHELHELLFHEPMTRLHDAAVDAAATARCFFELRRLGIISTEMLNGQPPLLPPDGRSARRFPWPWLLTAAGFLFLVYLLAHG</sequence>
<reference evidence="3 4" key="1">
    <citation type="submission" date="2018-12" db="EMBL/GenBank/DDBJ databases">
        <authorList>
            <person name="Feng G."/>
            <person name="Zhu H."/>
        </authorList>
    </citation>
    <scope>NUCLEOTIDE SEQUENCE [LARGE SCALE GENOMIC DNA]</scope>
    <source>
        <strain evidence="3 4">LMG 26000</strain>
    </source>
</reference>
<keyword evidence="1" id="KW-1133">Transmembrane helix</keyword>
<organism evidence="3 4">
    <name type="scientific">Hymenobacter perfusus</name>
    <dbReference type="NCBI Taxonomy" id="1236770"/>
    <lineage>
        <taxon>Bacteria</taxon>
        <taxon>Pseudomonadati</taxon>
        <taxon>Bacteroidota</taxon>
        <taxon>Cytophagia</taxon>
        <taxon>Cytophagales</taxon>
        <taxon>Hymenobacteraceae</taxon>
        <taxon>Hymenobacter</taxon>
    </lineage>
</organism>
<feature type="transmembrane region" description="Helical" evidence="1">
    <location>
        <begin position="213"/>
        <end position="232"/>
    </location>
</feature>
<evidence type="ECO:0000259" key="2">
    <source>
        <dbReference type="SMART" id="SM00479"/>
    </source>
</evidence>
<dbReference type="Pfam" id="PF00929">
    <property type="entry name" value="RNase_T"/>
    <property type="match status" value="1"/>
</dbReference>
<dbReference type="OrthoDB" id="9804290at2"/>